<dbReference type="EMBL" id="HE999757">
    <property type="protein sequence ID" value="CCO12341.2"/>
    <property type="molecule type" value="Genomic_DNA"/>
</dbReference>
<evidence type="ECO:0000313" key="2">
    <source>
        <dbReference type="Proteomes" id="UP000000212"/>
    </source>
</evidence>
<dbReference type="AlphaFoldDB" id="K8EUP5"/>
<proteinExistence type="predicted"/>
<organism evidence="1 2">
    <name type="scientific">Carnobacterium maltaromaticum LMA28</name>
    <dbReference type="NCBI Taxonomy" id="1234679"/>
    <lineage>
        <taxon>Bacteria</taxon>
        <taxon>Bacillati</taxon>
        <taxon>Bacillota</taxon>
        <taxon>Bacilli</taxon>
        <taxon>Lactobacillales</taxon>
        <taxon>Carnobacteriaceae</taxon>
        <taxon>Carnobacterium</taxon>
    </lineage>
</organism>
<dbReference type="InterPro" id="IPR023159">
    <property type="entry name" value="SO1590-like_sf"/>
</dbReference>
<gene>
    <name evidence="1" type="ORF">BN424_2920</name>
</gene>
<dbReference type="KEGG" id="cml:BN424_2920"/>
<evidence type="ECO:0000313" key="1">
    <source>
        <dbReference type="EMBL" id="CCO12341.2"/>
    </source>
</evidence>
<protein>
    <submittedName>
        <fullName evidence="1">Uncharacterized protein</fullName>
    </submittedName>
</protein>
<dbReference type="Proteomes" id="UP000000212">
    <property type="component" value="Chromosome"/>
</dbReference>
<dbReference type="Gene3D" id="2.40.350.10">
    <property type="entry name" value="SO1590-like"/>
    <property type="match status" value="1"/>
</dbReference>
<dbReference type="RefSeq" id="WP_016356608.1">
    <property type="nucleotide sequence ID" value="NC_019425.2"/>
</dbReference>
<keyword evidence="2" id="KW-1185">Reference proteome</keyword>
<name>K8EUP5_CARML</name>
<accession>K8EUP5</accession>
<reference evidence="2" key="1">
    <citation type="journal article" date="2013" name="Genome Announc.">
        <title>Complete Chromosome Sequence of Carnobacterium maltaromaticum LMA 28.</title>
        <authorList>
            <person name="Cailliez-Grimal C."/>
            <person name="Chaillou S."/>
            <person name="Anba-Mondoloni J."/>
            <person name="Loux V."/>
            <person name="Afzal M.I."/>
            <person name="Rahman A."/>
            <person name="Kergourlay G."/>
            <person name="Champomier-Verges M.C."/>
            <person name="Zagorec M."/>
            <person name="Dalgaard P."/>
            <person name="Leisner J.J."/>
            <person name="Prevost H."/>
            <person name="Revol-Junelles A.M."/>
            <person name="Borges F."/>
        </authorList>
    </citation>
    <scope>NUCLEOTIDE SEQUENCE</scope>
    <source>
        <strain evidence="2">LMA28</strain>
    </source>
</reference>
<sequence>MKLESRLNLLNWTETKPVHSIAQATAEYSIEGEVNGILHSNYTIFYSKYNKEDIHKSTSEFKGYSFFESADNKIMENILFEEQGDFTNGITSGKLISEIANGEYFFNDGKMMITMECS</sequence>
<dbReference type="OrthoDB" id="2199891at2"/>
<dbReference type="HOGENOM" id="CLU_2068869_0_0_9"/>